<sequence>MQTLFSITGSNKKLYFKPIHITCDLDLHFSDLIGFIQRLDYLNPRITVKKNRWHSPRVFKILAQKFCFPGTY</sequence>
<protein>
    <submittedName>
        <fullName evidence="1">Uncharacterized protein</fullName>
    </submittedName>
</protein>
<dbReference type="EMBL" id="JAVDTI010000011">
    <property type="protein sequence ID" value="MDR6809625.1"/>
    <property type="molecule type" value="Genomic_DNA"/>
</dbReference>
<organism evidence="1 2">
    <name type="scientific">Dyadobacter fermentans</name>
    <dbReference type="NCBI Taxonomy" id="94254"/>
    <lineage>
        <taxon>Bacteria</taxon>
        <taxon>Pseudomonadati</taxon>
        <taxon>Bacteroidota</taxon>
        <taxon>Cytophagia</taxon>
        <taxon>Cytophagales</taxon>
        <taxon>Spirosomataceae</taxon>
        <taxon>Dyadobacter</taxon>
    </lineage>
</organism>
<comment type="caution">
    <text evidence="1">The sequence shown here is derived from an EMBL/GenBank/DDBJ whole genome shotgun (WGS) entry which is preliminary data.</text>
</comment>
<accession>A0ABU1R8A5</accession>
<gene>
    <name evidence="1" type="ORF">J2W84_006701</name>
</gene>
<name>A0ABU1R8A5_9BACT</name>
<evidence type="ECO:0000313" key="1">
    <source>
        <dbReference type="EMBL" id="MDR6809625.1"/>
    </source>
</evidence>
<keyword evidence="2" id="KW-1185">Reference proteome</keyword>
<proteinExistence type="predicted"/>
<reference evidence="1 2" key="1">
    <citation type="submission" date="2023-07" db="EMBL/GenBank/DDBJ databases">
        <title>Sorghum-associated microbial communities from plants grown in Nebraska, USA.</title>
        <authorList>
            <person name="Schachtman D."/>
        </authorList>
    </citation>
    <scope>NUCLEOTIDE SEQUENCE [LARGE SCALE GENOMIC DNA]</scope>
    <source>
        <strain evidence="1 2">BE57</strain>
    </source>
</reference>
<dbReference type="Proteomes" id="UP001264980">
    <property type="component" value="Unassembled WGS sequence"/>
</dbReference>
<evidence type="ECO:0000313" key="2">
    <source>
        <dbReference type="Proteomes" id="UP001264980"/>
    </source>
</evidence>